<evidence type="ECO:0000313" key="4">
    <source>
        <dbReference type="EMBL" id="SEP38128.1"/>
    </source>
</evidence>
<protein>
    <submittedName>
        <fullName evidence="4">Superfamily II DNA or RNA helicase, SNF2 family</fullName>
    </submittedName>
</protein>
<dbReference type="EMBL" id="FOEF01000007">
    <property type="protein sequence ID" value="SEP38128.1"/>
    <property type="molecule type" value="Genomic_DNA"/>
</dbReference>
<dbReference type="InterPro" id="IPR049730">
    <property type="entry name" value="SNF2/RAD54-like_C"/>
</dbReference>
<name>A0A1H8XFV2_9PSEU</name>
<feature type="domain" description="Helicase C-terminal" evidence="3">
    <location>
        <begin position="835"/>
        <end position="996"/>
    </location>
</feature>
<dbReference type="SUPFAM" id="SSF52540">
    <property type="entry name" value="P-loop containing nucleoside triphosphate hydrolases"/>
    <property type="match status" value="2"/>
</dbReference>
<organism evidence="4 5">
    <name type="scientific">Amycolatopsis saalfeldensis</name>
    <dbReference type="NCBI Taxonomy" id="394193"/>
    <lineage>
        <taxon>Bacteria</taxon>
        <taxon>Bacillati</taxon>
        <taxon>Actinomycetota</taxon>
        <taxon>Actinomycetes</taxon>
        <taxon>Pseudonocardiales</taxon>
        <taxon>Pseudonocardiaceae</taxon>
        <taxon>Amycolatopsis</taxon>
    </lineage>
</organism>
<feature type="domain" description="Helicase ATP-binding" evidence="2">
    <location>
        <begin position="547"/>
        <end position="709"/>
    </location>
</feature>
<dbReference type="PROSITE" id="PS51192">
    <property type="entry name" value="HELICASE_ATP_BIND_1"/>
    <property type="match status" value="1"/>
</dbReference>
<keyword evidence="5" id="KW-1185">Reference proteome</keyword>
<dbReference type="PANTHER" id="PTHR10799">
    <property type="entry name" value="SNF2/RAD54 HELICASE FAMILY"/>
    <property type="match status" value="1"/>
</dbReference>
<dbReference type="PROSITE" id="PS51194">
    <property type="entry name" value="HELICASE_CTER"/>
    <property type="match status" value="1"/>
</dbReference>
<dbReference type="InterPro" id="IPR027417">
    <property type="entry name" value="P-loop_NTPase"/>
</dbReference>
<dbReference type="GO" id="GO:0005524">
    <property type="term" value="F:ATP binding"/>
    <property type="evidence" value="ECO:0007669"/>
    <property type="project" value="InterPro"/>
</dbReference>
<gene>
    <name evidence="4" type="ORF">SAMN04489732_107119</name>
</gene>
<keyword evidence="1" id="KW-0378">Hydrolase</keyword>
<proteinExistence type="predicted"/>
<keyword evidence="4" id="KW-0547">Nucleotide-binding</keyword>
<dbReference type="InterPro" id="IPR014001">
    <property type="entry name" value="Helicase_ATP-bd"/>
</dbReference>
<dbReference type="Pfam" id="PF12419">
    <property type="entry name" value="DUF3670"/>
    <property type="match status" value="1"/>
</dbReference>
<dbReference type="RefSeq" id="WP_091618045.1">
    <property type="nucleotide sequence ID" value="NZ_FOEF01000007.1"/>
</dbReference>
<dbReference type="OrthoDB" id="9760715at2"/>
<dbReference type="FunFam" id="3.40.50.10810:FF:000031">
    <property type="entry name" value="Helicase, SNF2/RAD54 family"/>
    <property type="match status" value="1"/>
</dbReference>
<keyword evidence="4" id="KW-0347">Helicase</keyword>
<dbReference type="GO" id="GO:0016787">
    <property type="term" value="F:hydrolase activity"/>
    <property type="evidence" value="ECO:0007669"/>
    <property type="project" value="UniProtKB-KW"/>
</dbReference>
<dbReference type="FunFam" id="3.40.50.300:FF:000533">
    <property type="entry name" value="Helicase, Snf2 family"/>
    <property type="match status" value="1"/>
</dbReference>
<accession>A0A1H8XFV2</accession>
<dbReference type="InterPro" id="IPR038718">
    <property type="entry name" value="SNF2-like_sf"/>
</dbReference>
<dbReference type="CDD" id="cd18012">
    <property type="entry name" value="DEXQc_arch_SWI2_SNF2"/>
    <property type="match status" value="1"/>
</dbReference>
<dbReference type="InterPro" id="IPR001650">
    <property type="entry name" value="Helicase_C-like"/>
</dbReference>
<evidence type="ECO:0000256" key="1">
    <source>
        <dbReference type="ARBA" id="ARBA00022801"/>
    </source>
</evidence>
<sequence>MPLVHAVWSPGRGLLLWAEHDRGPAGTSSRSAQIALPHPFAVSSANLTALHPGKPTSVTLLLPSRASRPLASSEAAASGKRRGSAPSLRPWSVPALIVDATELDDPDDSASYGASVTYLRAVARLAADLVRRGRVLPTLVRRGDAAEARWRPVLQGVDFVAFDALVAAMPPVGRAEQIAPLTGASPRALVTDALHALVDAAVRDRLARADPPVDLRRGRGAAGVWLAALQGGAARVELPLGELGVVADAVAKWDEVADTDIVDGRACFRLAEVGTLRPADTDDPDDQTGDGTKWQLQFLLRAAADPSLLLPAEQIWSGRADGLLRAPKGLLVAELGRAALLEPMLAPALRRTQPSEHDLTVEEAEQFLTTGANRLIEAGFEVQLPATWDGRRRLGLRLSVRSTPSEQVVARSRVGRDELAGFRWSIAVGDDEIGEEELARLVAAKTPLVRLRGRWISVDAERLRAGLEFLRRDPDRHPRRPTAADLLELVRHAPEQAPLPVTDVSADGWVGDVLAERVHQAVPPVALPPSFRATLRPYQQKGVAWLAFMSALGLGACLADDMGLGKTVQTLALEAVERAGADQRPTLVLCPMSLVGMWQREAANFAPGLRVHAHHGSARAHGDALAGLVAAADLVVTTYATAARDAGELEAFAWRRLVLDEAHAIKNADTATAKAVRRFTAGHRLALTGTPVENRLGDLWSVLDLLNPGLLGSRFEFRQRFAAPIERSGDTATAAALRRLTQPYLLRRVKTDPAIVPELPEKIEIRQEYRLTREQGTLYCAIVDEMMKKIESSHGIKRRGNILAAITKLKQVCNHPAHLLHDGSPIGRRSGKVSRLEEILAEILASGDRVLCFTQYTEFGHLLVPHLSDRLGAEVAFLHGGLAKGARDAIVARFQSGDGPRILLLSLKAGGSGLTLTAASQVLHLDRWWNPAVENQATDRAFRIGQGRNVQVRKFVCPGTIEERIDTLITRKRALAGMVVGEGESPLTELSAEALRGVLTLGEEAVDD</sequence>
<dbReference type="Gene3D" id="3.40.50.10810">
    <property type="entry name" value="Tandem AAA-ATPase domain"/>
    <property type="match status" value="1"/>
</dbReference>
<reference evidence="4 5" key="1">
    <citation type="submission" date="2016-10" db="EMBL/GenBank/DDBJ databases">
        <authorList>
            <person name="de Groot N.N."/>
        </authorList>
    </citation>
    <scope>NUCLEOTIDE SEQUENCE [LARGE SCALE GENOMIC DNA]</scope>
    <source>
        <strain evidence="4 5">DSM 44993</strain>
    </source>
</reference>
<dbReference type="Gene3D" id="3.40.50.300">
    <property type="entry name" value="P-loop containing nucleotide triphosphate hydrolases"/>
    <property type="match status" value="1"/>
</dbReference>
<dbReference type="Pfam" id="PF00176">
    <property type="entry name" value="SNF2-rel_dom"/>
    <property type="match status" value="1"/>
</dbReference>
<dbReference type="Pfam" id="PF00271">
    <property type="entry name" value="Helicase_C"/>
    <property type="match status" value="1"/>
</dbReference>
<dbReference type="InterPro" id="IPR022138">
    <property type="entry name" value="DUF3670"/>
</dbReference>
<dbReference type="SMART" id="SM00490">
    <property type="entry name" value="HELICc"/>
    <property type="match status" value="1"/>
</dbReference>
<dbReference type="STRING" id="394193.SAMN04489732_107119"/>
<keyword evidence="4" id="KW-0067">ATP-binding</keyword>
<dbReference type="CDD" id="cd18793">
    <property type="entry name" value="SF2_C_SNF"/>
    <property type="match status" value="1"/>
</dbReference>
<dbReference type="SMART" id="SM00487">
    <property type="entry name" value="DEXDc"/>
    <property type="match status" value="1"/>
</dbReference>
<dbReference type="GO" id="GO:0004386">
    <property type="term" value="F:helicase activity"/>
    <property type="evidence" value="ECO:0007669"/>
    <property type="project" value="UniProtKB-KW"/>
</dbReference>
<dbReference type="InterPro" id="IPR000330">
    <property type="entry name" value="SNF2_N"/>
</dbReference>
<evidence type="ECO:0000313" key="5">
    <source>
        <dbReference type="Proteomes" id="UP000198582"/>
    </source>
</evidence>
<evidence type="ECO:0000259" key="2">
    <source>
        <dbReference type="PROSITE" id="PS51192"/>
    </source>
</evidence>
<evidence type="ECO:0000259" key="3">
    <source>
        <dbReference type="PROSITE" id="PS51194"/>
    </source>
</evidence>
<dbReference type="Proteomes" id="UP000198582">
    <property type="component" value="Unassembled WGS sequence"/>
</dbReference>
<dbReference type="AlphaFoldDB" id="A0A1H8XFV2"/>